<evidence type="ECO:0000256" key="2">
    <source>
        <dbReference type="ARBA" id="ARBA00005947"/>
    </source>
</evidence>
<comment type="similarity">
    <text evidence="2">Belongs to the histone deacetylase family.</text>
</comment>
<organism evidence="7 8">
    <name type="scientific">Dentipellis fragilis</name>
    <dbReference type="NCBI Taxonomy" id="205917"/>
    <lineage>
        <taxon>Eukaryota</taxon>
        <taxon>Fungi</taxon>
        <taxon>Dikarya</taxon>
        <taxon>Basidiomycota</taxon>
        <taxon>Agaricomycotina</taxon>
        <taxon>Agaricomycetes</taxon>
        <taxon>Russulales</taxon>
        <taxon>Hericiaceae</taxon>
        <taxon>Dentipellis</taxon>
    </lineage>
</organism>
<sequence length="365" mass="40049">MKVFYDEDSLLHNPPYEILDGHLVHYYESPSRPQTIKHELENAPSFTILPTNKALDVLKHARQVHTGDYLQYLETAYAAWVADGGDKTAVMPERFHIRSCFRAHRLQTRGAWGAIARAGFYCFDLSCPITADTHKSALASVRTALSAAEALSASSPPYSPKSGIFAHCRPPGHHAGTALCGGYCFLNNASIAARFLQDINPSTDTGTAQKLPIAILDIDYHHGNGTQEIFYEDPSVLYVSLHAQNDYPYYTGSKSETGAGAGLSYTYNHPLPRGTADDGYIAELQRALDEIRTSAPAYVLVSLGVDTYIDDPISDFKLTRAGYTRIGQAIAQLNRPTLFVMEGGYHIETIGKNVRAVLEGFELAT</sequence>
<feature type="domain" description="Histone deacetylase" evidence="6">
    <location>
        <begin position="28"/>
        <end position="359"/>
    </location>
</feature>
<dbReference type="PANTHER" id="PTHR10625:SF17">
    <property type="entry name" value="HISTONE DEACETYLASE 8"/>
    <property type="match status" value="1"/>
</dbReference>
<dbReference type="InterPro" id="IPR000286">
    <property type="entry name" value="HDACs"/>
</dbReference>
<dbReference type="InterPro" id="IPR037138">
    <property type="entry name" value="His_deacetylse_dom_sf"/>
</dbReference>
<keyword evidence="3" id="KW-0479">Metal-binding</keyword>
<dbReference type="OrthoDB" id="424012at2759"/>
<dbReference type="Proteomes" id="UP000298327">
    <property type="component" value="Unassembled WGS sequence"/>
</dbReference>
<keyword evidence="4" id="KW-0378">Hydrolase</keyword>
<dbReference type="EMBL" id="SEOQ01000654">
    <property type="protein sequence ID" value="TFY58881.1"/>
    <property type="molecule type" value="Genomic_DNA"/>
</dbReference>
<dbReference type="STRING" id="205917.A0A4Y9YBN3"/>
<protein>
    <recommendedName>
        <fullName evidence="6">Histone deacetylase domain-containing protein</fullName>
    </recommendedName>
</protein>
<dbReference type="CDD" id="cd10001">
    <property type="entry name" value="HDAC_classII_APAH"/>
    <property type="match status" value="1"/>
</dbReference>
<dbReference type="Pfam" id="PF00850">
    <property type="entry name" value="Hist_deacetyl"/>
    <property type="match status" value="1"/>
</dbReference>
<evidence type="ECO:0000313" key="7">
    <source>
        <dbReference type="EMBL" id="TFY58881.1"/>
    </source>
</evidence>
<dbReference type="GO" id="GO:0040029">
    <property type="term" value="P:epigenetic regulation of gene expression"/>
    <property type="evidence" value="ECO:0007669"/>
    <property type="project" value="TreeGrafter"/>
</dbReference>
<dbReference type="InterPro" id="IPR023801">
    <property type="entry name" value="His_deacetylse_dom"/>
</dbReference>
<keyword evidence="8" id="KW-1185">Reference proteome</keyword>
<evidence type="ECO:0000256" key="4">
    <source>
        <dbReference type="ARBA" id="ARBA00022801"/>
    </source>
</evidence>
<dbReference type="GO" id="GO:0046872">
    <property type="term" value="F:metal ion binding"/>
    <property type="evidence" value="ECO:0007669"/>
    <property type="project" value="UniProtKB-KW"/>
</dbReference>
<dbReference type="InterPro" id="IPR023696">
    <property type="entry name" value="Ureohydrolase_dom_sf"/>
</dbReference>
<accession>A0A4Y9YBN3</accession>
<evidence type="ECO:0000313" key="8">
    <source>
        <dbReference type="Proteomes" id="UP000298327"/>
    </source>
</evidence>
<reference evidence="7 8" key="1">
    <citation type="submission" date="2019-02" db="EMBL/GenBank/DDBJ databases">
        <title>Genome sequencing of the rare red list fungi Dentipellis fragilis.</title>
        <authorList>
            <person name="Buettner E."/>
            <person name="Kellner H."/>
        </authorList>
    </citation>
    <scope>NUCLEOTIDE SEQUENCE [LARGE SCALE GENOMIC DNA]</scope>
    <source>
        <strain evidence="7 8">DSM 105465</strain>
    </source>
</reference>
<proteinExistence type="inferred from homology"/>
<evidence type="ECO:0000256" key="3">
    <source>
        <dbReference type="ARBA" id="ARBA00022723"/>
    </source>
</evidence>
<dbReference type="Gene3D" id="3.40.800.20">
    <property type="entry name" value="Histone deacetylase domain"/>
    <property type="match status" value="1"/>
</dbReference>
<comment type="cofactor">
    <cofactor evidence="1">
        <name>Zn(2+)</name>
        <dbReference type="ChEBI" id="CHEBI:29105"/>
    </cofactor>
</comment>
<gene>
    <name evidence="7" type="ORF">EVG20_g7989</name>
</gene>
<evidence type="ECO:0000256" key="1">
    <source>
        <dbReference type="ARBA" id="ARBA00001947"/>
    </source>
</evidence>
<name>A0A4Y9YBN3_9AGAM</name>
<dbReference type="GO" id="GO:0016787">
    <property type="term" value="F:hydrolase activity"/>
    <property type="evidence" value="ECO:0007669"/>
    <property type="project" value="UniProtKB-KW"/>
</dbReference>
<dbReference type="GO" id="GO:0004407">
    <property type="term" value="F:histone deacetylase activity"/>
    <property type="evidence" value="ECO:0007669"/>
    <property type="project" value="TreeGrafter"/>
</dbReference>
<dbReference type="PANTHER" id="PTHR10625">
    <property type="entry name" value="HISTONE DEACETYLASE HDAC1-RELATED"/>
    <property type="match status" value="1"/>
</dbReference>
<comment type="caution">
    <text evidence="7">The sequence shown here is derived from an EMBL/GenBank/DDBJ whole genome shotgun (WGS) entry which is preliminary data.</text>
</comment>
<evidence type="ECO:0000256" key="5">
    <source>
        <dbReference type="ARBA" id="ARBA00022833"/>
    </source>
</evidence>
<dbReference type="AlphaFoldDB" id="A0A4Y9YBN3"/>
<dbReference type="PRINTS" id="PR01270">
    <property type="entry name" value="HDASUPER"/>
</dbReference>
<evidence type="ECO:0000259" key="6">
    <source>
        <dbReference type="Pfam" id="PF00850"/>
    </source>
</evidence>
<keyword evidence="5" id="KW-0862">Zinc</keyword>
<dbReference type="SUPFAM" id="SSF52768">
    <property type="entry name" value="Arginase/deacetylase"/>
    <property type="match status" value="1"/>
</dbReference>